<evidence type="ECO:0000313" key="2">
    <source>
        <dbReference type="Ensembl" id="ENSPLOP00000014700.1"/>
    </source>
</evidence>
<dbReference type="AlphaFoldDB" id="A0A8C8XBH3"/>
<dbReference type="Proteomes" id="UP000694399">
    <property type="component" value="Chromosome E2"/>
</dbReference>
<dbReference type="PANTHER" id="PTHR16399:SF20">
    <property type="entry name" value="GASDERMIN-B"/>
    <property type="match status" value="1"/>
</dbReference>
<dbReference type="GO" id="GO:0042742">
    <property type="term" value="P:defense response to bacterium"/>
    <property type="evidence" value="ECO:0007669"/>
    <property type="project" value="TreeGrafter"/>
</dbReference>
<keyword evidence="3" id="KW-1185">Reference proteome</keyword>
<reference evidence="2" key="2">
    <citation type="submission" date="2025-08" db="UniProtKB">
        <authorList>
            <consortium name="Ensembl"/>
        </authorList>
    </citation>
    <scope>IDENTIFICATION</scope>
</reference>
<proteinExistence type="predicted"/>
<accession>A0A8C8XBH3</accession>
<dbReference type="GO" id="GO:0005546">
    <property type="term" value="F:phosphatidylinositol-4,5-bisphosphate binding"/>
    <property type="evidence" value="ECO:0007669"/>
    <property type="project" value="TreeGrafter"/>
</dbReference>
<name>A0A8C8XBH3_PANLE</name>
<protein>
    <recommendedName>
        <fullName evidence="4">Gasdermin pore forming domain-containing protein</fullName>
    </recommendedName>
</protein>
<evidence type="ECO:0000256" key="1">
    <source>
        <dbReference type="SAM" id="MobiDB-lite"/>
    </source>
</evidence>
<dbReference type="GO" id="GO:0070269">
    <property type="term" value="P:pyroptotic inflammatory response"/>
    <property type="evidence" value="ECO:0007669"/>
    <property type="project" value="TreeGrafter"/>
</dbReference>
<organism evidence="2 3">
    <name type="scientific">Panthera leo</name>
    <name type="common">Lion</name>
    <dbReference type="NCBI Taxonomy" id="9689"/>
    <lineage>
        <taxon>Eukaryota</taxon>
        <taxon>Metazoa</taxon>
        <taxon>Chordata</taxon>
        <taxon>Craniata</taxon>
        <taxon>Vertebrata</taxon>
        <taxon>Euteleostomi</taxon>
        <taxon>Mammalia</taxon>
        <taxon>Eutheria</taxon>
        <taxon>Laurasiatheria</taxon>
        <taxon>Carnivora</taxon>
        <taxon>Feliformia</taxon>
        <taxon>Felidae</taxon>
        <taxon>Pantherinae</taxon>
        <taxon>Panthera</taxon>
    </lineage>
</organism>
<dbReference type="GO" id="GO:0070273">
    <property type="term" value="F:phosphatidylinositol-4-phosphate binding"/>
    <property type="evidence" value="ECO:0007669"/>
    <property type="project" value="TreeGrafter"/>
</dbReference>
<dbReference type="InterPro" id="IPR007677">
    <property type="entry name" value="Gasdermin"/>
</dbReference>
<evidence type="ECO:0008006" key="4">
    <source>
        <dbReference type="Google" id="ProtNLM"/>
    </source>
</evidence>
<dbReference type="OMA" id="ITSCGPR"/>
<reference evidence="2" key="1">
    <citation type="journal article" date="2019" name="bioRxiv">
        <title>Long live the king: chromosome-level assembly of the lion (Panthera leo) using linked-read, Hi-C, and long read data.</title>
        <authorList>
            <person name="Armstrong E.E."/>
            <person name="Taylor R.W."/>
            <person name="Miller D.E."/>
            <person name="Kaelin C."/>
            <person name="Barsh G."/>
            <person name="Hadly E.A."/>
            <person name="Petrov D."/>
        </authorList>
    </citation>
    <scope>NUCLEOTIDE SEQUENCE [LARGE SCALE GENOMIC DNA]</scope>
</reference>
<feature type="region of interest" description="Disordered" evidence="1">
    <location>
        <begin position="178"/>
        <end position="201"/>
    </location>
</feature>
<dbReference type="GO" id="GO:0001786">
    <property type="term" value="F:phosphatidylserine binding"/>
    <property type="evidence" value="ECO:0007669"/>
    <property type="project" value="TreeGrafter"/>
</dbReference>
<reference evidence="2" key="3">
    <citation type="submission" date="2025-09" db="UniProtKB">
        <authorList>
            <consortium name="Ensembl"/>
        </authorList>
    </citation>
    <scope>IDENTIFICATION</scope>
</reference>
<dbReference type="Ensembl" id="ENSPLOT00000016292.1">
    <property type="protein sequence ID" value="ENSPLOP00000014700.1"/>
    <property type="gene ID" value="ENSPLOG00000010765.1"/>
</dbReference>
<dbReference type="PANTHER" id="PTHR16399">
    <property type="entry name" value="GASDERMIN"/>
    <property type="match status" value="1"/>
</dbReference>
<sequence length="201" mass="22678">MSSLFEEITSCGPRDGAGGDMIAVRSILDSDRFHCFSPVSGRRNFRRCQYHGTDLTLEDIVEREEGEVLFDKLDSGLQGQKAEFQVLDVVDSKGIDLPQIPQAENQDIGELDTQQYLDSLENRENYLLCCNQSGEMRADLYLVTETLETARKETLKTEWQCMLWSWMGGRVCERTSLGPPMVSQADTSPDVRLFSSPSRPP</sequence>
<evidence type="ECO:0000313" key="3">
    <source>
        <dbReference type="Proteomes" id="UP000694399"/>
    </source>
</evidence>